<dbReference type="KEGG" id="asn:112548818"/>
<dbReference type="InterPro" id="IPR035976">
    <property type="entry name" value="Sushi/SCR/CCP_sf"/>
</dbReference>
<evidence type="ECO:0000256" key="5">
    <source>
        <dbReference type="ARBA" id="ARBA00023180"/>
    </source>
</evidence>
<keyword evidence="8" id="KW-0472">Membrane</keyword>
<feature type="domain" description="Sushi" evidence="10">
    <location>
        <begin position="144"/>
        <end position="207"/>
    </location>
</feature>
<dbReference type="Pfam" id="PF00084">
    <property type="entry name" value="Sushi"/>
    <property type="match status" value="4"/>
</dbReference>
<feature type="domain" description="Sushi" evidence="10">
    <location>
        <begin position="208"/>
        <end position="267"/>
    </location>
</feature>
<keyword evidence="3" id="KW-0677">Repeat</keyword>
<keyword evidence="8" id="KW-1133">Transmembrane helix</keyword>
<dbReference type="SUPFAM" id="SSF57535">
    <property type="entry name" value="Complement control module/SCR domain"/>
    <property type="match status" value="4"/>
</dbReference>
<proteinExistence type="predicted"/>
<dbReference type="Gene3D" id="2.10.70.10">
    <property type="entry name" value="Complement Module, domain 1"/>
    <property type="match status" value="4"/>
</dbReference>
<dbReference type="RefSeq" id="XP_025051330.1">
    <property type="nucleotide sequence ID" value="XM_025195545.1"/>
</dbReference>
<dbReference type="PANTHER" id="PTHR19325:SF571">
    <property type="entry name" value="SUSHI DOMAIN-CONTAINING PROTEIN"/>
    <property type="match status" value="1"/>
</dbReference>
<sequence>PAPLLLLLLLLLLPGTAHGACARLPDFRTCDTTGEVSAPPYAVGTSVTYRCRPGYKAIQGKSLTIVCQENSVWSDTSELCTAKECVRHEVENGRLVDASDVTFGATIYFTCNEGYRLIGVQSVKCVIKDSGVDWDNNFPICEAIPCHLPPAITNGTITNEAENYVFGTSITYKCNGDLSLIGNPSIHCTTKDKVNGVWSGPAPTCKAVRCSNPDIVNGKRTSGFQLHYSYNNTVIFECNPGYRIKGDNIVRCEANSTWVPPLPTCVSSPTTQAATTTRPSKGTKPASGNTGAATMVSVGSMPLLVAVLFITFHIYYLI</sequence>
<evidence type="ECO:0000256" key="7">
    <source>
        <dbReference type="SAM" id="MobiDB-lite"/>
    </source>
</evidence>
<feature type="disulfide bond" evidence="6">
    <location>
        <begin position="238"/>
        <end position="265"/>
    </location>
</feature>
<reference evidence="12" key="1">
    <citation type="submission" date="2025-08" db="UniProtKB">
        <authorList>
            <consortium name="RefSeq"/>
        </authorList>
    </citation>
    <scope>IDENTIFICATION</scope>
</reference>
<accession>A0A3Q0FYY9</accession>
<dbReference type="SMART" id="SM00032">
    <property type="entry name" value="CCP"/>
    <property type="match status" value="4"/>
</dbReference>
<evidence type="ECO:0000256" key="2">
    <source>
        <dbReference type="ARBA" id="ARBA00022729"/>
    </source>
</evidence>
<keyword evidence="8" id="KW-0812">Transmembrane</keyword>
<keyword evidence="4 6" id="KW-1015">Disulfide bond</keyword>
<feature type="non-terminal residue" evidence="12">
    <location>
        <position position="1"/>
    </location>
</feature>
<name>A0A3Q0FYY9_ALLSI</name>
<dbReference type="InterPro" id="IPR000436">
    <property type="entry name" value="Sushi_SCR_CCP_dom"/>
</dbReference>
<feature type="region of interest" description="Disordered" evidence="7">
    <location>
        <begin position="268"/>
        <end position="289"/>
    </location>
</feature>
<evidence type="ECO:0000256" key="9">
    <source>
        <dbReference type="SAM" id="SignalP"/>
    </source>
</evidence>
<gene>
    <name evidence="12" type="primary">LOC112548818</name>
</gene>
<evidence type="ECO:0000256" key="8">
    <source>
        <dbReference type="SAM" id="Phobius"/>
    </source>
</evidence>
<protein>
    <submittedName>
        <fullName evidence="12">Complement component receptor 1-like protein</fullName>
    </submittedName>
</protein>
<dbReference type="InterPro" id="IPR050350">
    <property type="entry name" value="Compl-Cell_Adhes-Reg"/>
</dbReference>
<evidence type="ECO:0000256" key="3">
    <source>
        <dbReference type="ARBA" id="ARBA00022737"/>
    </source>
</evidence>
<feature type="signal peptide" evidence="9">
    <location>
        <begin position="1"/>
        <end position="19"/>
    </location>
</feature>
<dbReference type="AlphaFoldDB" id="A0A3Q0FYY9"/>
<feature type="chain" id="PRO_5018189244" evidence="9">
    <location>
        <begin position="20"/>
        <end position="318"/>
    </location>
</feature>
<dbReference type="InParanoid" id="A0A3Q0FYY9"/>
<keyword evidence="2 9" id="KW-0732">Signal</keyword>
<dbReference type="CDD" id="cd00033">
    <property type="entry name" value="CCP"/>
    <property type="match status" value="4"/>
</dbReference>
<evidence type="ECO:0000256" key="1">
    <source>
        <dbReference type="ARBA" id="ARBA00022659"/>
    </source>
</evidence>
<keyword evidence="11" id="KW-1185">Reference proteome</keyword>
<dbReference type="PANTHER" id="PTHR19325">
    <property type="entry name" value="COMPLEMENT COMPONENT-RELATED SUSHI DOMAIN-CONTAINING"/>
    <property type="match status" value="1"/>
</dbReference>
<evidence type="ECO:0000313" key="12">
    <source>
        <dbReference type="RefSeq" id="XP_025051330.1"/>
    </source>
</evidence>
<dbReference type="GeneID" id="112548818"/>
<organism evidence="11 12">
    <name type="scientific">Alligator sinensis</name>
    <name type="common">Chinese alligator</name>
    <dbReference type="NCBI Taxonomy" id="38654"/>
    <lineage>
        <taxon>Eukaryota</taxon>
        <taxon>Metazoa</taxon>
        <taxon>Chordata</taxon>
        <taxon>Craniata</taxon>
        <taxon>Vertebrata</taxon>
        <taxon>Euteleostomi</taxon>
        <taxon>Archelosauria</taxon>
        <taxon>Archosauria</taxon>
        <taxon>Crocodylia</taxon>
        <taxon>Alligatoridae</taxon>
        <taxon>Alligatorinae</taxon>
        <taxon>Alligator</taxon>
    </lineage>
</organism>
<comment type="caution">
    <text evidence="6">Lacks conserved residue(s) required for the propagation of feature annotation.</text>
</comment>
<dbReference type="FunFam" id="2.10.70.10:FF:000055">
    <property type="entry name" value="Complement decay-accelerating factor, GPI-anchored"/>
    <property type="match status" value="1"/>
</dbReference>
<evidence type="ECO:0000313" key="11">
    <source>
        <dbReference type="Proteomes" id="UP000189705"/>
    </source>
</evidence>
<keyword evidence="1 6" id="KW-0768">Sushi</keyword>
<evidence type="ECO:0000256" key="4">
    <source>
        <dbReference type="ARBA" id="ARBA00023157"/>
    </source>
</evidence>
<feature type="domain" description="Sushi" evidence="10">
    <location>
        <begin position="83"/>
        <end position="143"/>
    </location>
</feature>
<dbReference type="Proteomes" id="UP000189705">
    <property type="component" value="Unplaced"/>
</dbReference>
<evidence type="ECO:0000259" key="10">
    <source>
        <dbReference type="PROSITE" id="PS50923"/>
    </source>
</evidence>
<evidence type="ECO:0000256" key="6">
    <source>
        <dbReference type="PROSITE-ProRule" id="PRU00302"/>
    </source>
</evidence>
<keyword evidence="5" id="KW-0325">Glycoprotein</keyword>
<feature type="transmembrane region" description="Helical" evidence="8">
    <location>
        <begin position="295"/>
        <end position="317"/>
    </location>
</feature>
<feature type="domain" description="Sushi" evidence="10">
    <location>
        <begin position="28"/>
        <end position="82"/>
    </location>
</feature>
<dbReference type="FunFam" id="2.10.70.10:FF:000014">
    <property type="entry name" value="Membrane cofactor protein"/>
    <property type="match status" value="1"/>
</dbReference>
<dbReference type="PROSITE" id="PS50923">
    <property type="entry name" value="SUSHI"/>
    <property type="match status" value="4"/>
</dbReference>